<proteinExistence type="inferred from homology"/>
<feature type="domain" description="Cytochrome b5 heme-binding" evidence="6">
    <location>
        <begin position="20"/>
        <end position="78"/>
    </location>
</feature>
<dbReference type="PANTHER" id="PTHR19353:SF19">
    <property type="entry name" value="DELTA(5) FATTY ACID DESATURASE C-RELATED"/>
    <property type="match status" value="1"/>
</dbReference>
<gene>
    <name evidence="7" type="primary">D4</name>
    <name evidence="7" type="ORF">SNAT2548_LOCUS20791</name>
</gene>
<feature type="compositionally biased region" description="Basic and acidic residues" evidence="5">
    <location>
        <begin position="468"/>
        <end position="483"/>
    </location>
</feature>
<dbReference type="SUPFAM" id="SSF55856">
    <property type="entry name" value="Cytochrome b5-like heme/steroid binding domain"/>
    <property type="match status" value="1"/>
</dbReference>
<dbReference type="OrthoDB" id="438714at2759"/>
<keyword evidence="4" id="KW-0812">Transmembrane</keyword>
<feature type="transmembrane region" description="Helical" evidence="4">
    <location>
        <begin position="111"/>
        <end position="133"/>
    </location>
</feature>
<comment type="similarity">
    <text evidence="4">Belongs to the cytochrome b5 family.</text>
</comment>
<dbReference type="GO" id="GO:0046872">
    <property type="term" value="F:metal ion binding"/>
    <property type="evidence" value="ECO:0007669"/>
    <property type="project" value="UniProtKB-UniRule"/>
</dbReference>
<protein>
    <submittedName>
        <fullName evidence="7">D4 protein</fullName>
    </submittedName>
</protein>
<dbReference type="Pfam" id="PF00173">
    <property type="entry name" value="Cyt-b5"/>
    <property type="match status" value="1"/>
</dbReference>
<keyword evidence="3 4" id="KW-0408">Iron</keyword>
<dbReference type="PROSITE" id="PS50255">
    <property type="entry name" value="CYTOCHROME_B5_2"/>
    <property type="match status" value="1"/>
</dbReference>
<dbReference type="Gene3D" id="3.10.120.10">
    <property type="entry name" value="Cytochrome b5-like heme/steroid binding domain"/>
    <property type="match status" value="1"/>
</dbReference>
<dbReference type="GO" id="GO:0042759">
    <property type="term" value="P:long-chain fatty acid biosynthetic process"/>
    <property type="evidence" value="ECO:0007669"/>
    <property type="project" value="UniProtKB-ARBA"/>
</dbReference>
<organism evidence="7 8">
    <name type="scientific">Symbiodinium natans</name>
    <dbReference type="NCBI Taxonomy" id="878477"/>
    <lineage>
        <taxon>Eukaryota</taxon>
        <taxon>Sar</taxon>
        <taxon>Alveolata</taxon>
        <taxon>Dinophyceae</taxon>
        <taxon>Suessiales</taxon>
        <taxon>Symbiodiniaceae</taxon>
        <taxon>Symbiodinium</taxon>
    </lineage>
</organism>
<sequence length="500" mass="57400">MADGERVFSKTELYNQPFPWTIISGQVLELGEFIPRHPGGALIRRAIGEDATDLFLSHHAPSSRAAEVLQRYRIGRLDGREAVDIPELWKRRPLQKIIWERLRSAGVDLRATVPVAEGLAFLMLGIFLLWAWLCYVRGWWRLDIALAWFWWRHLDAGLHASMHGDFRYSCWSQKVLRRVYGLLSHRAVEYYCGARELKGMGMSKHWWHHVFPNDPGRDPDWSTMTGVAWVRRHRSAQWHPCHLWQCWYWLPIATLVEPVLELLQVACSGLEAVAAVLEPPLAGDLLPRLLHAAGLWLEICINPGFQLASFLVQPFWKALRTLLLARAVSRLVLYPFSEVQHYMPEHIDLQDKGEEWVVGQLRRTANLRFLSWPVWLLDFLMFHGDSHQIEHHLWPAMSFVQYHRASRVVKTTCADLGLPYHSVGYWDGYRKILGQISEHAAPGTPGGGRAGLRKRYLSDTAASPDSNRLAEEPDLTIRPEFPRRTRRRTTGSSSSASDAG</sequence>
<dbReference type="PANTHER" id="PTHR19353">
    <property type="entry name" value="FATTY ACID DESATURASE 2"/>
    <property type="match status" value="1"/>
</dbReference>
<evidence type="ECO:0000313" key="7">
    <source>
        <dbReference type="EMBL" id="CAE7380903.1"/>
    </source>
</evidence>
<name>A0A812QIX0_9DINO</name>
<evidence type="ECO:0000256" key="5">
    <source>
        <dbReference type="SAM" id="MobiDB-lite"/>
    </source>
</evidence>
<accession>A0A812QIX0</accession>
<dbReference type="InterPro" id="IPR001199">
    <property type="entry name" value="Cyt_B5-like_heme/steroid-bd"/>
</dbReference>
<evidence type="ECO:0000256" key="1">
    <source>
        <dbReference type="ARBA" id="ARBA00022617"/>
    </source>
</evidence>
<evidence type="ECO:0000313" key="8">
    <source>
        <dbReference type="Proteomes" id="UP000604046"/>
    </source>
</evidence>
<dbReference type="GO" id="GO:0016717">
    <property type="term" value="F:oxidoreductase activity, acting on paired donors, with oxidation of a pair of donors resulting in the reduction of molecular oxygen to two molecules of water"/>
    <property type="evidence" value="ECO:0007669"/>
    <property type="project" value="TreeGrafter"/>
</dbReference>
<dbReference type="EMBL" id="CAJNDS010002224">
    <property type="protein sequence ID" value="CAE7380903.1"/>
    <property type="molecule type" value="Genomic_DNA"/>
</dbReference>
<evidence type="ECO:0000256" key="3">
    <source>
        <dbReference type="ARBA" id="ARBA00023004"/>
    </source>
</evidence>
<keyword evidence="4" id="KW-0472">Membrane</keyword>
<dbReference type="InterPro" id="IPR005804">
    <property type="entry name" value="FA_desaturase_dom"/>
</dbReference>
<dbReference type="GO" id="GO:0006636">
    <property type="term" value="P:unsaturated fatty acid biosynthetic process"/>
    <property type="evidence" value="ECO:0007669"/>
    <property type="project" value="UniProtKB-ARBA"/>
</dbReference>
<dbReference type="Proteomes" id="UP000604046">
    <property type="component" value="Unassembled WGS sequence"/>
</dbReference>
<dbReference type="Pfam" id="PF00487">
    <property type="entry name" value="FA_desaturase"/>
    <property type="match status" value="1"/>
</dbReference>
<evidence type="ECO:0000256" key="2">
    <source>
        <dbReference type="ARBA" id="ARBA00022723"/>
    </source>
</evidence>
<evidence type="ECO:0000256" key="4">
    <source>
        <dbReference type="RuleBase" id="RU362121"/>
    </source>
</evidence>
<dbReference type="InterPro" id="IPR018506">
    <property type="entry name" value="Cyt_B5_heme-BS"/>
</dbReference>
<comment type="caution">
    <text evidence="7">The sequence shown here is derived from an EMBL/GenBank/DDBJ whole genome shotgun (WGS) entry which is preliminary data.</text>
</comment>
<keyword evidence="2 4" id="KW-0479">Metal-binding</keyword>
<keyword evidence="8" id="KW-1185">Reference proteome</keyword>
<dbReference type="GO" id="GO:0020037">
    <property type="term" value="F:heme binding"/>
    <property type="evidence" value="ECO:0007669"/>
    <property type="project" value="UniProtKB-UniRule"/>
</dbReference>
<reference evidence="7" key="1">
    <citation type="submission" date="2021-02" db="EMBL/GenBank/DDBJ databases">
        <authorList>
            <person name="Dougan E. K."/>
            <person name="Rhodes N."/>
            <person name="Thang M."/>
            <person name="Chan C."/>
        </authorList>
    </citation>
    <scope>NUCLEOTIDE SEQUENCE</scope>
</reference>
<dbReference type="GO" id="GO:0016020">
    <property type="term" value="C:membrane"/>
    <property type="evidence" value="ECO:0007669"/>
    <property type="project" value="TreeGrafter"/>
</dbReference>
<keyword evidence="4" id="KW-1133">Transmembrane helix</keyword>
<dbReference type="PROSITE" id="PS00191">
    <property type="entry name" value="CYTOCHROME_B5_1"/>
    <property type="match status" value="1"/>
</dbReference>
<evidence type="ECO:0000259" key="6">
    <source>
        <dbReference type="PROSITE" id="PS50255"/>
    </source>
</evidence>
<feature type="region of interest" description="Disordered" evidence="5">
    <location>
        <begin position="440"/>
        <end position="500"/>
    </location>
</feature>
<dbReference type="InterPro" id="IPR036400">
    <property type="entry name" value="Cyt_B5-like_heme/steroid_sf"/>
</dbReference>
<keyword evidence="1 4" id="KW-0349">Heme</keyword>
<feature type="compositionally biased region" description="Low complexity" evidence="5">
    <location>
        <begin position="490"/>
        <end position="500"/>
    </location>
</feature>
<dbReference type="SMART" id="SM01117">
    <property type="entry name" value="Cyt-b5"/>
    <property type="match status" value="1"/>
</dbReference>
<dbReference type="AlphaFoldDB" id="A0A812QIX0"/>
<dbReference type="InterPro" id="IPR012171">
    <property type="entry name" value="Fatty_acid_desaturase"/>
</dbReference>